<reference evidence="1" key="1">
    <citation type="submission" date="2014-11" db="EMBL/GenBank/DDBJ databases">
        <authorList>
            <person name="Amaro Gonzalez C."/>
        </authorList>
    </citation>
    <scope>NUCLEOTIDE SEQUENCE</scope>
</reference>
<dbReference type="AlphaFoldDB" id="A0A0E9VS72"/>
<evidence type="ECO:0000313" key="1">
    <source>
        <dbReference type="EMBL" id="JAH80969.1"/>
    </source>
</evidence>
<accession>A0A0E9VS72</accession>
<reference evidence="1" key="2">
    <citation type="journal article" date="2015" name="Fish Shellfish Immunol.">
        <title>Early steps in the European eel (Anguilla anguilla)-Vibrio vulnificus interaction in the gills: Role of the RtxA13 toxin.</title>
        <authorList>
            <person name="Callol A."/>
            <person name="Pajuelo D."/>
            <person name="Ebbesson L."/>
            <person name="Teles M."/>
            <person name="MacKenzie S."/>
            <person name="Amaro C."/>
        </authorList>
    </citation>
    <scope>NUCLEOTIDE SEQUENCE</scope>
</reference>
<dbReference type="EMBL" id="GBXM01027608">
    <property type="protein sequence ID" value="JAH80969.1"/>
    <property type="molecule type" value="Transcribed_RNA"/>
</dbReference>
<organism evidence="1">
    <name type="scientific">Anguilla anguilla</name>
    <name type="common">European freshwater eel</name>
    <name type="synonym">Muraena anguilla</name>
    <dbReference type="NCBI Taxonomy" id="7936"/>
    <lineage>
        <taxon>Eukaryota</taxon>
        <taxon>Metazoa</taxon>
        <taxon>Chordata</taxon>
        <taxon>Craniata</taxon>
        <taxon>Vertebrata</taxon>
        <taxon>Euteleostomi</taxon>
        <taxon>Actinopterygii</taxon>
        <taxon>Neopterygii</taxon>
        <taxon>Teleostei</taxon>
        <taxon>Anguilliformes</taxon>
        <taxon>Anguillidae</taxon>
        <taxon>Anguilla</taxon>
    </lineage>
</organism>
<protein>
    <submittedName>
        <fullName evidence="1">Uncharacterized protein</fullName>
    </submittedName>
</protein>
<sequence length="22" mass="2645">MKRILLKVIKLIFARLHFFSNG</sequence>
<name>A0A0E9VS72_ANGAN</name>
<proteinExistence type="predicted"/>